<feature type="transmembrane region" description="Helical" evidence="2">
    <location>
        <begin position="375"/>
        <end position="392"/>
    </location>
</feature>
<name>B1FZ39_PARG4</name>
<evidence type="ECO:0000313" key="4">
    <source>
        <dbReference type="Proteomes" id="UP000005045"/>
    </source>
</evidence>
<dbReference type="InterPro" id="IPR019286">
    <property type="entry name" value="DUF2339_TM"/>
</dbReference>
<feature type="transmembrane region" description="Helical" evidence="2">
    <location>
        <begin position="687"/>
        <end position="706"/>
    </location>
</feature>
<feature type="transmembrane region" description="Helical" evidence="2">
    <location>
        <begin position="837"/>
        <end position="857"/>
    </location>
</feature>
<evidence type="ECO:0000256" key="2">
    <source>
        <dbReference type="SAM" id="Phobius"/>
    </source>
</evidence>
<reference evidence="3 4" key="1">
    <citation type="submission" date="2008-03" db="EMBL/GenBank/DDBJ databases">
        <title>Sequencing of the draft genome and assembly of Burkholderia graminis C4D1M.</title>
        <authorList>
            <consortium name="US DOE Joint Genome Institute (JGI-PGF)"/>
            <person name="Copeland A."/>
            <person name="Lucas S."/>
            <person name="Lapidus A."/>
            <person name="Glavina del Rio T."/>
            <person name="Dalin E."/>
            <person name="Tice H."/>
            <person name="Bruce D."/>
            <person name="Goodwin L."/>
            <person name="Pitluck S."/>
            <person name="Larimer F."/>
            <person name="Land M.L."/>
            <person name="Hauser L."/>
            <person name="Tiedje J."/>
            <person name="Richardson P."/>
        </authorList>
    </citation>
    <scope>NUCLEOTIDE SEQUENCE [LARGE SCALE GENOMIC DNA]</scope>
    <source>
        <strain evidence="4">ATCC 700544 / DSM 17151 / LMG 18924 / NCIMB 13744 / C4D1M</strain>
    </source>
</reference>
<keyword evidence="2" id="KW-0472">Membrane</keyword>
<accession>B1FZ39</accession>
<evidence type="ECO:0000256" key="1">
    <source>
        <dbReference type="SAM" id="MobiDB-lite"/>
    </source>
</evidence>
<feature type="transmembrane region" description="Helical" evidence="2">
    <location>
        <begin position="423"/>
        <end position="441"/>
    </location>
</feature>
<feature type="transmembrane region" description="Helical" evidence="2">
    <location>
        <begin position="1012"/>
        <end position="1028"/>
    </location>
</feature>
<dbReference type="PANTHER" id="PTHR38434">
    <property type="entry name" value="BLL2549 PROTEIN"/>
    <property type="match status" value="1"/>
</dbReference>
<feature type="transmembrane region" description="Helical" evidence="2">
    <location>
        <begin position="319"/>
        <end position="340"/>
    </location>
</feature>
<feature type="transmembrane region" description="Helical" evidence="2">
    <location>
        <begin position="346"/>
        <end position="368"/>
    </location>
</feature>
<organism evidence="3 4">
    <name type="scientific">Paraburkholderia graminis (strain ATCC 700544 / DSM 17151 / LMG 18924 / NCIMB 13744 / C4D1M)</name>
    <dbReference type="NCBI Taxonomy" id="396598"/>
    <lineage>
        <taxon>Bacteria</taxon>
        <taxon>Pseudomonadati</taxon>
        <taxon>Pseudomonadota</taxon>
        <taxon>Betaproteobacteria</taxon>
        <taxon>Burkholderiales</taxon>
        <taxon>Burkholderiaceae</taxon>
        <taxon>Paraburkholderia</taxon>
    </lineage>
</organism>
<feature type="compositionally biased region" description="Low complexity" evidence="1">
    <location>
        <begin position="209"/>
        <end position="235"/>
    </location>
</feature>
<dbReference type="Pfam" id="PF10101">
    <property type="entry name" value="DUF2339"/>
    <property type="match status" value="2"/>
</dbReference>
<feature type="region of interest" description="Disordered" evidence="1">
    <location>
        <begin position="209"/>
        <end position="245"/>
    </location>
</feature>
<feature type="transmembrane region" description="Helical" evidence="2">
    <location>
        <begin position="483"/>
        <end position="501"/>
    </location>
</feature>
<feature type="transmembrane region" description="Helical" evidence="2">
    <location>
        <begin position="773"/>
        <end position="795"/>
    </location>
</feature>
<feature type="transmembrane region" description="Helical" evidence="2">
    <location>
        <begin position="584"/>
        <end position="607"/>
    </location>
</feature>
<feature type="transmembrane region" description="Helical" evidence="2">
    <location>
        <begin position="619"/>
        <end position="637"/>
    </location>
</feature>
<feature type="transmembrane region" description="Helical" evidence="2">
    <location>
        <begin position="507"/>
        <end position="528"/>
    </location>
</feature>
<feature type="transmembrane region" description="Helical" evidence="2">
    <location>
        <begin position="1040"/>
        <end position="1059"/>
    </location>
</feature>
<feature type="transmembrane region" description="Helical" evidence="2">
    <location>
        <begin position="398"/>
        <end position="416"/>
    </location>
</feature>
<keyword evidence="2" id="KW-1133">Transmembrane helix</keyword>
<feature type="transmembrane region" description="Helical" evidence="2">
    <location>
        <begin position="293"/>
        <end position="312"/>
    </location>
</feature>
<dbReference type="AlphaFoldDB" id="B1FZ39"/>
<feature type="transmembrane region" description="Helical" evidence="2">
    <location>
        <begin position="869"/>
        <end position="894"/>
    </location>
</feature>
<feature type="transmembrane region" description="Helical" evidence="2">
    <location>
        <begin position="1137"/>
        <end position="1154"/>
    </location>
</feature>
<feature type="transmembrane region" description="Helical" evidence="2">
    <location>
        <begin position="562"/>
        <end position="577"/>
    </location>
</feature>
<dbReference type="EMBL" id="ABLD01000005">
    <property type="protein sequence ID" value="EDT10985.1"/>
    <property type="molecule type" value="Genomic_DNA"/>
</dbReference>
<feature type="transmembrane region" description="Helical" evidence="2">
    <location>
        <begin position="744"/>
        <end position="761"/>
    </location>
</feature>
<dbReference type="PANTHER" id="PTHR38434:SF1">
    <property type="entry name" value="BLL2549 PROTEIN"/>
    <property type="match status" value="1"/>
</dbReference>
<protein>
    <submittedName>
        <fullName evidence="3">Membrane protein-like protein</fullName>
    </submittedName>
</protein>
<feature type="transmembrane region" description="Helical" evidence="2">
    <location>
        <begin position="535"/>
        <end position="556"/>
    </location>
</feature>
<evidence type="ECO:0000313" key="3">
    <source>
        <dbReference type="EMBL" id="EDT10985.1"/>
    </source>
</evidence>
<feature type="transmembrane region" description="Helical" evidence="2">
    <location>
        <begin position="807"/>
        <end position="825"/>
    </location>
</feature>
<feature type="transmembrane region" description="Helical" evidence="2">
    <location>
        <begin position="453"/>
        <end position="471"/>
    </location>
</feature>
<comment type="caution">
    <text evidence="3">The sequence shown here is derived from an EMBL/GenBank/DDBJ whole genome shotgun (WGS) entry which is preliminary data.</text>
</comment>
<feature type="region of interest" description="Disordered" evidence="1">
    <location>
        <begin position="152"/>
        <end position="197"/>
    </location>
</feature>
<feature type="compositionally biased region" description="Pro residues" evidence="1">
    <location>
        <begin position="236"/>
        <end position="245"/>
    </location>
</feature>
<sequence>MSVIFAVLGAVVGMLASLSNDLPVGYGAFFGALAGFALARLRKRNPAGTGQSPLPGATAADAPGAPRDLAARVEWLERELVSLRGEIRQLREAAGIASADDDARAPAPMHASDAATMRDSVAAATTEHRYAIAPQEAVKLTARASAALAPAGGEAGASIDPQTETSTGMDAAAQAQAQAQAQPAAAARTQADAAAPAQPNLAGLPQATATDAAQRAQPQPAAAAHTQPDLAAPAQPNLPPAPPRGPGVVERLFKAGRDWLFGGNTVVRVGIVVLFFGIAFLLKYAADNSLLPIEFRLASVALAATALLVLGWRIGDSRGAYGLVLQGGGVGALYLTVFAATRLYHLLPAGAALPLMVATCALSAFLAVRQNAPSLAFMGSAGGFLAPLLLSTGGGSHVMLFSYYALLNAGIFAIAWFKAWRPLNLLGFVFTFSIGAAWGATAYRPELLASTEPFLILFFLMYVGIALLYAVRRELTLRHYVDGTLVFGTPLVAIGLQSALMRGTEFGLAWSAVALAVFYLAIAGWLAPRRARLGLLFDSMFALAVIFATLAVPLAFTGPTTSATWAIEGAAVTWLAVRQRRLVAFAFGLLMQLAAAGAFVVGTVLSFSHAASLPVLNGAYLASVLIALAGIFTGWRLHGRSEARDWHAWLPQIGVVASLWGLLWWVGGGLNEIQSYVHAYVPDGRDRVGIAFVALFAALSAWLAHGARRKLRWPLAEWPALALVPVLAALTLGLFALNMRPVSGYGWLVCLLVAVASYALLWRQQRDVGERILAPLHTLMFWTAGTLAALEGYWALRAYVPEGAWRWSAWAYGFGALLLLLAGVGHRLRWPVGRFTWAYQVWAAAPLAALLWAWTIASVTSDGSAAPLFWLPIVNPLDVAQILVFVAGAVWLRRLRALGVQWHPRAFDYAVLATLFLWFNALLLRTLHHHFDAAYDVTAVLASFTLQQVFLVGWSAFAFAGLWLARRDSIVRLCAIASTPLVLVMWLWTFYANLTQDGGAWARLPLLNPLDLVQAVVFALAALWLVRVHRLGVPLDGYRLPLQVAAGATGFVWLNAMLLRTLHHWIGVPYEFAQMSESMLVQASVSVFWTLCALAAMIWATRRASRIVWFIGGGLLGATVVKLFLFDLSHVTGIERIVSFIGIGLMLLLIGYFSPLPPKPMVRETEQ</sequence>
<feature type="transmembrane region" description="Helical" evidence="2">
    <location>
        <begin position="259"/>
        <end position="281"/>
    </location>
</feature>
<feature type="transmembrane region" description="Helical" evidence="2">
    <location>
        <begin position="25"/>
        <end position="41"/>
    </location>
</feature>
<dbReference type="RefSeq" id="WP_006048922.1">
    <property type="nucleotide sequence ID" value="NZ_ABLD01000005.1"/>
</dbReference>
<feature type="compositionally biased region" description="Low complexity" evidence="1">
    <location>
        <begin position="171"/>
        <end position="197"/>
    </location>
</feature>
<feature type="transmembrane region" description="Helical" evidence="2">
    <location>
        <begin position="1079"/>
        <end position="1100"/>
    </location>
</feature>
<proteinExistence type="predicted"/>
<keyword evidence="2" id="KW-0812">Transmembrane</keyword>
<feature type="transmembrane region" description="Helical" evidence="2">
    <location>
        <begin position="649"/>
        <end position="667"/>
    </location>
</feature>
<dbReference type="OrthoDB" id="207428at2"/>
<feature type="transmembrane region" description="Helical" evidence="2">
    <location>
        <begin position="1107"/>
        <end position="1125"/>
    </location>
</feature>
<feature type="transmembrane region" description="Helical" evidence="2">
    <location>
        <begin position="970"/>
        <end position="992"/>
    </location>
</feature>
<feature type="transmembrane region" description="Helical" evidence="2">
    <location>
        <begin position="906"/>
        <end position="927"/>
    </location>
</feature>
<keyword evidence="4" id="KW-1185">Reference proteome</keyword>
<dbReference type="Proteomes" id="UP000005045">
    <property type="component" value="Unassembled WGS sequence"/>
</dbReference>
<feature type="transmembrane region" description="Helical" evidence="2">
    <location>
        <begin position="718"/>
        <end position="738"/>
    </location>
</feature>
<gene>
    <name evidence="3" type="ORF">BgramDRAFT_2363</name>
</gene>
<feature type="transmembrane region" description="Helical" evidence="2">
    <location>
        <begin position="939"/>
        <end position="963"/>
    </location>
</feature>